<dbReference type="PANTHER" id="PTHR21664">
    <property type="entry name" value="CHRONIC MYELOGENOUS LEUKEMIA TUMOR ANTIGEN 66"/>
    <property type="match status" value="1"/>
</dbReference>
<dbReference type="InterPro" id="IPR008978">
    <property type="entry name" value="HSP20-like_chaperone"/>
</dbReference>
<proteinExistence type="predicted"/>
<dbReference type="PANTHER" id="PTHR21664:SF1">
    <property type="entry name" value="NUDC DOMAIN-CONTAINING PROTEIN 1"/>
    <property type="match status" value="1"/>
</dbReference>
<evidence type="ECO:0000256" key="3">
    <source>
        <dbReference type="ARBA" id="ARBA00018915"/>
    </source>
</evidence>
<dbReference type="Pfam" id="PF04969">
    <property type="entry name" value="CS"/>
    <property type="match status" value="1"/>
</dbReference>
<dbReference type="KEGG" id="bvk:117238279"/>
<organism evidence="7 8">
    <name type="scientific">Bombus vosnesenskii</name>
    <dbReference type="NCBI Taxonomy" id="207650"/>
    <lineage>
        <taxon>Eukaryota</taxon>
        <taxon>Metazoa</taxon>
        <taxon>Ecdysozoa</taxon>
        <taxon>Arthropoda</taxon>
        <taxon>Hexapoda</taxon>
        <taxon>Insecta</taxon>
        <taxon>Pterygota</taxon>
        <taxon>Neoptera</taxon>
        <taxon>Endopterygota</taxon>
        <taxon>Hymenoptera</taxon>
        <taxon>Apocrita</taxon>
        <taxon>Aculeata</taxon>
        <taxon>Apoidea</taxon>
        <taxon>Anthophila</taxon>
        <taxon>Apidae</taxon>
        <taxon>Bombus</taxon>
        <taxon>Pyrobombus</taxon>
    </lineage>
</organism>
<accession>A0A6J3L0W0</accession>
<dbReference type="Proteomes" id="UP000504631">
    <property type="component" value="Unplaced"/>
</dbReference>
<gene>
    <name evidence="8" type="primary">LOC117238279</name>
</gene>
<protein>
    <recommendedName>
        <fullName evidence="3">NudC domain-containing protein 1</fullName>
    </recommendedName>
</protein>
<comment type="subcellular location">
    <subcellularLocation>
        <location evidence="2">Cytoplasm</location>
    </subcellularLocation>
    <subcellularLocation>
        <location evidence="1">Nucleus</location>
    </subcellularLocation>
</comment>
<sequence>MTKVVELCPDRNLTNLNFEKYQFCSDEVPIDSEINLKTDILRLELTTNRDSLLETRLFALHNHLFKNPYDTSVWFIDKDWVVWHLKKDGNLQQVYTIHSLSEKIQNFLYNPSIGFTSNNIIVISDGGDCLTLLVTDAQEHIKSFILNDAEPGIILDVQYVNSISAVMIVMCDIRSTGEKKFTRLLLLTYIWRNVGNEAEYFELTDKKALKVNGSVEYVYIEECGKYLHSICQDYITFECPKTKPFTDSRKDIEKTGELKIPKYCWSQDEDSITVWLTIDKHHHDKVQVNVTPLELSVTVNNNVLIEGQCQYRLDENLTTWRYEQDTFKLELYKHESGLMWNELIKGDIGGECLPNETLAAEIHFRLAHLCADQIDNKQEGQPCLGFNAEQLEECDLERKDNLLQRIDLITQENTHLAMLGLNNHVLYTYKTKSGQAICLRHDNDGCLWITNQVNDMEWNIKHHYTFPGFGYVEASKSNKKFCLSPADGSYVAILEHIRYIFLYKRPESNVEVGKQWIVDLGIETYPIMGAAATNRYLIILTKNKLYRLNIYNIIIK</sequence>
<keyword evidence="5" id="KW-0539">Nucleus</keyword>
<dbReference type="PROSITE" id="PS51203">
    <property type="entry name" value="CS"/>
    <property type="match status" value="1"/>
</dbReference>
<evidence type="ECO:0000256" key="1">
    <source>
        <dbReference type="ARBA" id="ARBA00004123"/>
    </source>
</evidence>
<evidence type="ECO:0000256" key="2">
    <source>
        <dbReference type="ARBA" id="ARBA00004496"/>
    </source>
</evidence>
<dbReference type="InterPro" id="IPR007052">
    <property type="entry name" value="CS_dom"/>
</dbReference>
<dbReference type="GeneID" id="117238279"/>
<dbReference type="CDD" id="cd06467">
    <property type="entry name" value="p23_NUDC_like"/>
    <property type="match status" value="1"/>
</dbReference>
<reference evidence="8" key="1">
    <citation type="submission" date="2025-08" db="UniProtKB">
        <authorList>
            <consortium name="RefSeq"/>
        </authorList>
    </citation>
    <scope>IDENTIFICATION</scope>
    <source>
        <tissue evidence="8">Muscle</tissue>
    </source>
</reference>
<dbReference type="RefSeq" id="XP_033358960.1">
    <property type="nucleotide sequence ID" value="XM_033503069.1"/>
</dbReference>
<evidence type="ECO:0000313" key="8">
    <source>
        <dbReference type="RefSeq" id="XP_033358960.1"/>
    </source>
</evidence>
<dbReference type="GO" id="GO:0005737">
    <property type="term" value="C:cytoplasm"/>
    <property type="evidence" value="ECO:0007669"/>
    <property type="project" value="UniProtKB-SubCell"/>
</dbReference>
<dbReference type="InterPro" id="IPR037895">
    <property type="entry name" value="NUDCD1"/>
</dbReference>
<evidence type="ECO:0000259" key="6">
    <source>
        <dbReference type="PROSITE" id="PS51203"/>
    </source>
</evidence>
<evidence type="ECO:0000256" key="5">
    <source>
        <dbReference type="ARBA" id="ARBA00023242"/>
    </source>
</evidence>
<dbReference type="Gene3D" id="2.60.40.790">
    <property type="match status" value="1"/>
</dbReference>
<keyword evidence="7" id="KW-1185">Reference proteome</keyword>
<keyword evidence="4" id="KW-0963">Cytoplasm</keyword>
<evidence type="ECO:0000256" key="4">
    <source>
        <dbReference type="ARBA" id="ARBA00022490"/>
    </source>
</evidence>
<dbReference type="GO" id="GO:0005634">
    <property type="term" value="C:nucleus"/>
    <property type="evidence" value="ECO:0007669"/>
    <property type="project" value="UniProtKB-SubCell"/>
</dbReference>
<dbReference type="AlphaFoldDB" id="A0A6J3L0W0"/>
<dbReference type="SUPFAM" id="SSF49764">
    <property type="entry name" value="HSP20-like chaperones"/>
    <property type="match status" value="1"/>
</dbReference>
<name>A0A6J3L0W0_9HYME</name>
<feature type="domain" description="CS" evidence="6">
    <location>
        <begin position="258"/>
        <end position="344"/>
    </location>
</feature>
<evidence type="ECO:0000313" key="7">
    <source>
        <dbReference type="Proteomes" id="UP000504631"/>
    </source>
</evidence>